<dbReference type="RefSeq" id="WP_099873656.1">
    <property type="nucleotide sequence ID" value="NZ_CP024608.1"/>
</dbReference>
<evidence type="ECO:0000313" key="2">
    <source>
        <dbReference type="EMBL" id="ATQ73631.1"/>
    </source>
</evidence>
<name>A0A2D2DF76_9BURK</name>
<dbReference type="Proteomes" id="UP000229897">
    <property type="component" value="Chromosome"/>
</dbReference>
<organism evidence="2 3">
    <name type="scientific">Massilia violaceinigra</name>
    <dbReference type="NCBI Taxonomy" id="2045208"/>
    <lineage>
        <taxon>Bacteria</taxon>
        <taxon>Pseudomonadati</taxon>
        <taxon>Pseudomonadota</taxon>
        <taxon>Betaproteobacteria</taxon>
        <taxon>Burkholderiales</taxon>
        <taxon>Oxalobacteraceae</taxon>
        <taxon>Telluria group</taxon>
        <taxon>Massilia</taxon>
    </lineage>
</organism>
<dbReference type="Gene3D" id="3.60.40.10">
    <property type="entry name" value="PPM-type phosphatase domain"/>
    <property type="match status" value="1"/>
</dbReference>
<protein>
    <recommendedName>
        <fullName evidence="1">PPM-type phosphatase domain-containing protein</fullName>
    </recommendedName>
</protein>
<dbReference type="SUPFAM" id="SSF81606">
    <property type="entry name" value="PP2C-like"/>
    <property type="match status" value="1"/>
</dbReference>
<gene>
    <name evidence="2" type="ORF">CR152_03240</name>
</gene>
<dbReference type="AlphaFoldDB" id="A0A2D2DF76"/>
<dbReference type="EMBL" id="CP024608">
    <property type="protein sequence ID" value="ATQ73631.1"/>
    <property type="molecule type" value="Genomic_DNA"/>
</dbReference>
<evidence type="ECO:0000313" key="3">
    <source>
        <dbReference type="Proteomes" id="UP000229897"/>
    </source>
</evidence>
<dbReference type="Pfam" id="PF13672">
    <property type="entry name" value="PP2C_2"/>
    <property type="match status" value="1"/>
</dbReference>
<accession>A0A2D2DF76</accession>
<evidence type="ECO:0000259" key="1">
    <source>
        <dbReference type="Pfam" id="PF13672"/>
    </source>
</evidence>
<dbReference type="InterPro" id="IPR001932">
    <property type="entry name" value="PPM-type_phosphatase-like_dom"/>
</dbReference>
<sequence>MTFHWNWRSNIGIERHENQDCAGIALGEDYLFAVIADGVFSRPRSGDLARALVTVLVDRAFGLRYQPDSSDVEQWVEDAYHRLRDVRAPRSAASFLAAVFSPQKLLFAVHAGDCRAGIQDKESRIEWKTPVHCLATALEPLSEEELRIHEARNQLTRTFRTKGSCDPQVTELGDEYSHGAALVTDGFWAGLPTSMQSDFFCIDWMPDLNFDDDVSRLAIRWEEASPARTGCADNFYVRVRAV</sequence>
<reference evidence="2" key="1">
    <citation type="submission" date="2017-10" db="EMBL/GenBank/DDBJ databases">
        <title>Massilia psychrophilum sp. nov., a novel purple-pigmented bacterium isolated from Tianshan glacier, Xinjiang Municipality, China.</title>
        <authorList>
            <person name="Wang H."/>
        </authorList>
    </citation>
    <scope>NUCLEOTIDE SEQUENCE [LARGE SCALE GENOMIC DNA]</scope>
    <source>
        <strain evidence="2">B2</strain>
    </source>
</reference>
<feature type="domain" description="PPM-type phosphatase" evidence="1">
    <location>
        <begin position="18"/>
        <end position="196"/>
    </location>
</feature>
<proteinExistence type="predicted"/>
<dbReference type="KEGG" id="mass:CR152_03240"/>
<dbReference type="InterPro" id="IPR036457">
    <property type="entry name" value="PPM-type-like_dom_sf"/>
</dbReference>
<dbReference type="OrthoDB" id="7004480at2"/>
<keyword evidence="3" id="KW-1185">Reference proteome</keyword>